<evidence type="ECO:0000256" key="1">
    <source>
        <dbReference type="ARBA" id="ARBA00004651"/>
    </source>
</evidence>
<keyword evidence="4 9" id="KW-1003">Cell membrane</keyword>
<dbReference type="InterPro" id="IPR006305">
    <property type="entry name" value="FliQ"/>
</dbReference>
<dbReference type="Pfam" id="PF01313">
    <property type="entry name" value="Bac_export_3"/>
    <property type="match status" value="1"/>
</dbReference>
<keyword evidence="6 9" id="KW-1133">Transmembrane helix</keyword>
<sequence length="88" mass="9459">MSIDLAVMLTSKTLWAALLVAAPVLLAALLVGLLVSVFQVVTQIQEMSLSFVPKLLSVVAVLVIAGSWMLRQIVSFAAWVFNAIPSYL</sequence>
<accession>A0ABY1QQ92</accession>
<comment type="subcellular location">
    <subcellularLocation>
        <location evidence="1 9">Cell membrane</location>
        <topology evidence="1">Multi-pass membrane protein</topology>
    </subcellularLocation>
    <subcellularLocation>
        <location evidence="9">Bacterial flagellum basal body</location>
    </subcellularLocation>
</comment>
<keyword evidence="11" id="KW-1185">Reference proteome</keyword>
<dbReference type="PANTHER" id="PTHR34040:SF2">
    <property type="entry name" value="FLAGELLAR BIOSYNTHETIC PROTEIN FLIQ"/>
    <property type="match status" value="1"/>
</dbReference>
<comment type="caution">
    <text evidence="10">The sequence shown here is derived from an EMBL/GenBank/DDBJ whole genome shotgun (WGS) entry which is preliminary data.</text>
</comment>
<dbReference type="Proteomes" id="UP001158049">
    <property type="component" value="Unassembled WGS sequence"/>
</dbReference>
<keyword evidence="10" id="KW-0969">Cilium</keyword>
<evidence type="ECO:0000256" key="5">
    <source>
        <dbReference type="ARBA" id="ARBA00022692"/>
    </source>
</evidence>
<keyword evidence="5 9" id="KW-0812">Transmembrane</keyword>
<keyword evidence="10" id="KW-0282">Flagellum</keyword>
<keyword evidence="10" id="KW-0966">Cell projection</keyword>
<evidence type="ECO:0000256" key="3">
    <source>
        <dbReference type="ARBA" id="ARBA00021718"/>
    </source>
</evidence>
<feature type="transmembrane region" description="Helical" evidence="9">
    <location>
        <begin position="55"/>
        <end position="81"/>
    </location>
</feature>
<evidence type="ECO:0000256" key="2">
    <source>
        <dbReference type="ARBA" id="ARBA00006156"/>
    </source>
</evidence>
<dbReference type="InterPro" id="IPR002191">
    <property type="entry name" value="Bac_export_3"/>
</dbReference>
<dbReference type="PIRSF" id="PIRSF004669">
    <property type="entry name" value="FliQ"/>
    <property type="match status" value="1"/>
</dbReference>
<proteinExistence type="inferred from homology"/>
<comment type="similarity">
    <text evidence="2 9">Belongs to the FliQ/MopD/SpaQ family.</text>
</comment>
<dbReference type="RefSeq" id="WP_283444514.1">
    <property type="nucleotide sequence ID" value="NZ_FXUL01000021.1"/>
</dbReference>
<feature type="transmembrane region" description="Helical" evidence="9">
    <location>
        <begin position="14"/>
        <end position="35"/>
    </location>
</feature>
<keyword evidence="7 9" id="KW-0472">Membrane</keyword>
<comment type="function">
    <text evidence="9">Role in flagellar biosynthesis.</text>
</comment>
<evidence type="ECO:0000256" key="6">
    <source>
        <dbReference type="ARBA" id="ARBA00022989"/>
    </source>
</evidence>
<dbReference type="NCBIfam" id="TIGR01402">
    <property type="entry name" value="fliQ"/>
    <property type="match status" value="1"/>
</dbReference>
<evidence type="ECO:0000256" key="7">
    <source>
        <dbReference type="ARBA" id="ARBA00023136"/>
    </source>
</evidence>
<dbReference type="PRINTS" id="PR00952">
    <property type="entry name" value="TYPE3IMQPROT"/>
</dbReference>
<evidence type="ECO:0000313" key="10">
    <source>
        <dbReference type="EMBL" id="SMP74728.1"/>
    </source>
</evidence>
<evidence type="ECO:0000256" key="8">
    <source>
        <dbReference type="ARBA" id="ARBA00023143"/>
    </source>
</evidence>
<name>A0ABY1QQ92_9BURK</name>
<evidence type="ECO:0000256" key="9">
    <source>
        <dbReference type="RuleBase" id="RU364090"/>
    </source>
</evidence>
<keyword evidence="8 9" id="KW-0975">Bacterial flagellum</keyword>
<dbReference type="PANTHER" id="PTHR34040">
    <property type="entry name" value="FLAGELLAR BIOSYNTHETIC PROTEIN FLIQ"/>
    <property type="match status" value="1"/>
</dbReference>
<evidence type="ECO:0000256" key="4">
    <source>
        <dbReference type="ARBA" id="ARBA00022475"/>
    </source>
</evidence>
<gene>
    <name evidence="9" type="primary">fliQ</name>
    <name evidence="10" type="ORF">SAMN06295970_12178</name>
</gene>
<evidence type="ECO:0000313" key="11">
    <source>
        <dbReference type="Proteomes" id="UP001158049"/>
    </source>
</evidence>
<organism evidence="10 11">
    <name type="scientific">Noviherbaspirillum suwonense</name>
    <dbReference type="NCBI Taxonomy" id="1224511"/>
    <lineage>
        <taxon>Bacteria</taxon>
        <taxon>Pseudomonadati</taxon>
        <taxon>Pseudomonadota</taxon>
        <taxon>Betaproteobacteria</taxon>
        <taxon>Burkholderiales</taxon>
        <taxon>Oxalobacteraceae</taxon>
        <taxon>Noviherbaspirillum</taxon>
    </lineage>
</organism>
<protein>
    <recommendedName>
        <fullName evidence="3 9">Flagellar biosynthetic protein FliQ</fullName>
    </recommendedName>
</protein>
<dbReference type="EMBL" id="FXUL01000021">
    <property type="protein sequence ID" value="SMP74728.1"/>
    <property type="molecule type" value="Genomic_DNA"/>
</dbReference>
<reference evidence="10 11" key="1">
    <citation type="submission" date="2017-05" db="EMBL/GenBank/DDBJ databases">
        <authorList>
            <person name="Varghese N."/>
            <person name="Submissions S."/>
        </authorList>
    </citation>
    <scope>NUCLEOTIDE SEQUENCE [LARGE SCALE GENOMIC DNA]</scope>
    <source>
        <strain evidence="10 11">DSM 26001</strain>
    </source>
</reference>